<protein>
    <submittedName>
        <fullName evidence="1">Uncharacterized protein</fullName>
    </submittedName>
</protein>
<evidence type="ECO:0000313" key="1">
    <source>
        <dbReference type="EMBL" id="CEM38885.1"/>
    </source>
</evidence>
<sequence length="258" mass="29803">MPSYWYWRHVAEDGVWRWRSVRHEVRIAVVPAAHEGWSYGLTHESGQPPTTHDKQPWHRLSRDELVCIFGYLYPWELERLEASLRTPLFLLAPAHYSHLSIDASDAEAARQWAHMRPSAAVQWGSRAVNLRTITQKQSRRSIYGRSLVYSGWCIEKMVCLVEGHVRGRAAMIERQQRAAGAAGGQPQQEGSLEQITVTDVDRLVEKEDRQLQLPRFVGPPITFHSLTSIIGLDGHSSDLFDELKWRMPRLEEVQFRSW</sequence>
<name>A0A0G4H526_VITBC</name>
<feature type="non-terminal residue" evidence="1">
    <location>
        <position position="258"/>
    </location>
</feature>
<dbReference type="PhylomeDB" id="A0A0G4H526"/>
<evidence type="ECO:0000313" key="2">
    <source>
        <dbReference type="Proteomes" id="UP000041254"/>
    </source>
</evidence>
<keyword evidence="2" id="KW-1185">Reference proteome</keyword>
<accession>A0A0G4H526</accession>
<dbReference type="VEuPathDB" id="CryptoDB:Vbra_23113"/>
<dbReference type="InParanoid" id="A0A0G4H526"/>
<reference evidence="1 2" key="1">
    <citation type="submission" date="2014-11" db="EMBL/GenBank/DDBJ databases">
        <authorList>
            <person name="Zhu J."/>
            <person name="Qi W."/>
            <person name="Song R."/>
        </authorList>
    </citation>
    <scope>NUCLEOTIDE SEQUENCE [LARGE SCALE GENOMIC DNA]</scope>
</reference>
<dbReference type="AlphaFoldDB" id="A0A0G4H526"/>
<dbReference type="Proteomes" id="UP000041254">
    <property type="component" value="Unassembled WGS sequence"/>
</dbReference>
<dbReference type="EMBL" id="CDMY01001005">
    <property type="protein sequence ID" value="CEM38885.1"/>
    <property type="molecule type" value="Genomic_DNA"/>
</dbReference>
<proteinExistence type="predicted"/>
<gene>
    <name evidence="1" type="ORF">Vbra_23113</name>
</gene>
<organism evidence="1 2">
    <name type="scientific">Vitrella brassicaformis (strain CCMP3155)</name>
    <dbReference type="NCBI Taxonomy" id="1169540"/>
    <lineage>
        <taxon>Eukaryota</taxon>
        <taxon>Sar</taxon>
        <taxon>Alveolata</taxon>
        <taxon>Colpodellida</taxon>
        <taxon>Vitrellaceae</taxon>
        <taxon>Vitrella</taxon>
    </lineage>
</organism>